<dbReference type="AlphaFoldDB" id="A0A977PL95"/>
<reference evidence="1" key="1">
    <citation type="submission" date="2013-11" db="EMBL/GenBank/DDBJ databases">
        <title>Comparative genomics of Ignicoccus.</title>
        <authorList>
            <person name="Podar M."/>
        </authorList>
    </citation>
    <scope>NUCLEOTIDE SEQUENCE</scope>
    <source>
        <strain evidence="1">DSM 13166</strain>
    </source>
</reference>
<dbReference type="EMBL" id="CP006868">
    <property type="protein sequence ID" value="UXD22817.1"/>
    <property type="molecule type" value="Genomic_DNA"/>
</dbReference>
<keyword evidence="2" id="KW-1185">Reference proteome</keyword>
<name>A0A977PL95_9CREN</name>
<sequence length="414" mass="46465">MRVLISLLILGVSIFASTFTISWLYVKFSYINHTLTYGRYKIVYMDMVPSKIEGPLLGFGYEGSMDSLLCIKSDSKLRGVIQITFDVAKRRDVPYRIILFNVLPNITYCWPITSFVLSQGGSLSTLINIAKLMYSTINVLSGASPLGFLSSVLGLVVKAKLEGAYLNVVLKAGGNAKVNLSHYFYERIVERTSKCLHIDVLGKVPLVPGASTLLKFENKCNNTLHLKLSADVKGGVDIYIGSVTLRPFETKTVKVNVPEKFGIRRFERFGGYETDFVRAVKVDLCNGYCVNVANVPVFDYILYYVIPNANVTWYESGTKVASLLPGEATACLTLPQIYPNVTLPGTHFVLKVVEDRRLLPDKVVAYTDIYAKRFKDFDVCLKFHVRDKFYIRGYKLVLDAGYREYTLSEVRVNG</sequence>
<dbReference type="Proteomes" id="UP001063698">
    <property type="component" value="Chromosome"/>
</dbReference>
<accession>A0A977PL95</accession>
<dbReference type="KEGG" id="ipc:IPA_08480"/>
<protein>
    <submittedName>
        <fullName evidence="1">Uncharacterized protein</fullName>
    </submittedName>
</protein>
<evidence type="ECO:0000313" key="1">
    <source>
        <dbReference type="EMBL" id="UXD22817.1"/>
    </source>
</evidence>
<organism evidence="1 2">
    <name type="scientific">Ignicoccus pacificus DSM 13166</name>
    <dbReference type="NCBI Taxonomy" id="940294"/>
    <lineage>
        <taxon>Archaea</taxon>
        <taxon>Thermoproteota</taxon>
        <taxon>Thermoprotei</taxon>
        <taxon>Desulfurococcales</taxon>
        <taxon>Desulfurococcaceae</taxon>
        <taxon>Ignicoccus</taxon>
    </lineage>
</organism>
<gene>
    <name evidence="1" type="ORF">IPA_08480</name>
</gene>
<evidence type="ECO:0000313" key="2">
    <source>
        <dbReference type="Proteomes" id="UP001063698"/>
    </source>
</evidence>
<proteinExistence type="predicted"/>